<sequence>MIVLFNKPFDVLTKFTDEKGRPTLADYIALPNIYAAGRLDKDSEGLLLLTDEGKLNHRLTDPKTKAYKTYVVQVEGEFSQAAQNALCRGVVLKDGKTLPAKVKRIKEPEWLWERVPAIRKRLSIPTSWIEISIKEGKNRQVRRMTAHVGFPTLRLIRTRIGEFELGNLAPGASRIIKK</sequence>
<dbReference type="SUPFAM" id="SSF55120">
    <property type="entry name" value="Pseudouridine synthase"/>
    <property type="match status" value="1"/>
</dbReference>
<dbReference type="EMBL" id="WITJ01000003">
    <property type="protein sequence ID" value="MQW38819.1"/>
    <property type="molecule type" value="Genomic_DNA"/>
</dbReference>
<dbReference type="InterPro" id="IPR050343">
    <property type="entry name" value="RsuA_PseudoU_synthase"/>
</dbReference>
<dbReference type="InterPro" id="IPR000748">
    <property type="entry name" value="PsdUridine_synth_RsuA/RluB/E/F"/>
</dbReference>
<dbReference type="Pfam" id="PF00849">
    <property type="entry name" value="PseudoU_synth_2"/>
    <property type="match status" value="1"/>
</dbReference>
<dbReference type="OrthoDB" id="9807213at2"/>
<dbReference type="InterPro" id="IPR006145">
    <property type="entry name" value="PsdUridine_synth_RsuA/RluA"/>
</dbReference>
<dbReference type="Gene3D" id="3.30.70.580">
    <property type="entry name" value="Pseudouridine synthase I, catalytic domain, N-terminal subdomain"/>
    <property type="match status" value="1"/>
</dbReference>
<feature type="domain" description="Pseudouridine synthase RsuA/RluA-like" evidence="4">
    <location>
        <begin position="3"/>
        <end position="147"/>
    </location>
</feature>
<gene>
    <name evidence="5" type="ORF">GHI93_02495</name>
</gene>
<evidence type="ECO:0000256" key="3">
    <source>
        <dbReference type="RuleBase" id="RU003887"/>
    </source>
</evidence>
<dbReference type="EC" id="5.4.99.-" evidence="3"/>
<evidence type="ECO:0000256" key="1">
    <source>
        <dbReference type="ARBA" id="ARBA00008348"/>
    </source>
</evidence>
<dbReference type="RefSeq" id="WP_153495290.1">
    <property type="nucleotide sequence ID" value="NZ_CAXYUY010000001.1"/>
</dbReference>
<proteinExistence type="inferred from homology"/>
<evidence type="ECO:0000256" key="2">
    <source>
        <dbReference type="ARBA" id="ARBA00023235"/>
    </source>
</evidence>
<evidence type="ECO:0000313" key="5">
    <source>
        <dbReference type="EMBL" id="MQW38819.1"/>
    </source>
</evidence>
<keyword evidence="6" id="KW-1185">Reference proteome</keyword>
<organism evidence="5 6">
    <name type="scientific">Lactococcus hircilactis</name>
    <dbReference type="NCBI Taxonomy" id="1494462"/>
    <lineage>
        <taxon>Bacteria</taxon>
        <taxon>Bacillati</taxon>
        <taxon>Bacillota</taxon>
        <taxon>Bacilli</taxon>
        <taxon>Lactobacillales</taxon>
        <taxon>Streptococcaceae</taxon>
        <taxon>Lactococcus</taxon>
    </lineage>
</organism>
<dbReference type="InterPro" id="IPR042092">
    <property type="entry name" value="PsdUridine_s_RsuA/RluB/E/F_cat"/>
</dbReference>
<dbReference type="GO" id="GO:0001522">
    <property type="term" value="P:pseudouridine synthesis"/>
    <property type="evidence" value="ECO:0007669"/>
    <property type="project" value="InterPro"/>
</dbReference>
<evidence type="ECO:0000313" key="6">
    <source>
        <dbReference type="Proteomes" id="UP000439550"/>
    </source>
</evidence>
<dbReference type="GO" id="GO:0003723">
    <property type="term" value="F:RNA binding"/>
    <property type="evidence" value="ECO:0007669"/>
    <property type="project" value="InterPro"/>
</dbReference>
<dbReference type="InterPro" id="IPR020094">
    <property type="entry name" value="TruA/RsuA/RluB/E/F_N"/>
</dbReference>
<dbReference type="GO" id="GO:0009982">
    <property type="term" value="F:pseudouridine synthase activity"/>
    <property type="evidence" value="ECO:0007669"/>
    <property type="project" value="InterPro"/>
</dbReference>
<dbReference type="InterPro" id="IPR018496">
    <property type="entry name" value="PsdUridine_synth_RsuA/RluB_CS"/>
</dbReference>
<dbReference type="Proteomes" id="UP000439550">
    <property type="component" value="Unassembled WGS sequence"/>
</dbReference>
<reference evidence="5 6" key="1">
    <citation type="submission" date="2019-10" db="EMBL/GenBank/DDBJ databases">
        <authorList>
            <person name="Dong K."/>
        </authorList>
    </citation>
    <scope>NUCLEOTIDE SEQUENCE [LARGE SCALE GENOMIC DNA]</scope>
    <source>
        <strain evidence="5 6">DSM 28960</strain>
    </source>
</reference>
<dbReference type="NCBIfam" id="TIGR00093">
    <property type="entry name" value="pseudouridine synthase"/>
    <property type="match status" value="1"/>
</dbReference>
<dbReference type="PANTHER" id="PTHR47683:SF2">
    <property type="entry name" value="RNA-BINDING S4 DOMAIN-CONTAINING PROTEIN"/>
    <property type="match status" value="1"/>
</dbReference>
<dbReference type="AlphaFoldDB" id="A0A7X1Z6Z3"/>
<dbReference type="GO" id="GO:0006364">
    <property type="term" value="P:rRNA processing"/>
    <property type="evidence" value="ECO:0007669"/>
    <property type="project" value="UniProtKB-ARBA"/>
</dbReference>
<dbReference type="GO" id="GO:0140098">
    <property type="term" value="F:catalytic activity, acting on RNA"/>
    <property type="evidence" value="ECO:0007669"/>
    <property type="project" value="UniProtKB-ARBA"/>
</dbReference>
<name>A0A7X1Z6Z3_9LACT</name>
<dbReference type="InterPro" id="IPR020103">
    <property type="entry name" value="PsdUridine_synth_cat_dom_sf"/>
</dbReference>
<protein>
    <recommendedName>
        <fullName evidence="3">Pseudouridine synthase</fullName>
        <ecNumber evidence="3">5.4.99.-</ecNumber>
    </recommendedName>
</protein>
<keyword evidence="2 3" id="KW-0413">Isomerase</keyword>
<dbReference type="PANTHER" id="PTHR47683">
    <property type="entry name" value="PSEUDOURIDINE SYNTHASE FAMILY PROTEIN-RELATED"/>
    <property type="match status" value="1"/>
</dbReference>
<comment type="similarity">
    <text evidence="1 3">Belongs to the pseudouridine synthase RsuA family.</text>
</comment>
<accession>A0A7X1Z6Z3</accession>
<dbReference type="Gene3D" id="3.30.70.1560">
    <property type="entry name" value="Alpha-L RNA-binding motif"/>
    <property type="match status" value="1"/>
</dbReference>
<comment type="caution">
    <text evidence="5">The sequence shown here is derived from an EMBL/GenBank/DDBJ whole genome shotgun (WGS) entry which is preliminary data.</text>
</comment>
<dbReference type="PROSITE" id="PS01149">
    <property type="entry name" value="PSI_RSU"/>
    <property type="match status" value="1"/>
</dbReference>
<evidence type="ECO:0000259" key="4">
    <source>
        <dbReference type="Pfam" id="PF00849"/>
    </source>
</evidence>